<sequence>MTSFQDKLVVISGAASGIGRATAKILASHGALLSLSDIDVAGLELVKTEIGKIIPAEDVHTTVVDVRSKDAVDAGIRAAVEHFDGCKIAAAANMAGVTGVPTVGRDVTESDLAFVWDVNVKGIVNCLRAELPYLQEGTDGRGGEAIVNASSLSGQVGLPGFLPYVSSKHAVIGITRTVAKEEGLRAIRVNAIAPAMIDTPLLEEVAKGLGTSLSSDMFGAGPAPALRRLGDADEVAELVAFLLSPLSGFISGAVINIDGGMSF</sequence>
<dbReference type="FunFam" id="3.40.50.720:FF:000084">
    <property type="entry name" value="Short-chain dehydrogenase reductase"/>
    <property type="match status" value="1"/>
</dbReference>
<dbReference type="InterPro" id="IPR002347">
    <property type="entry name" value="SDR_fam"/>
</dbReference>
<comment type="caution">
    <text evidence="4">The sequence shown here is derived from an EMBL/GenBank/DDBJ whole genome shotgun (WGS) entry which is preliminary data.</text>
</comment>
<dbReference type="STRING" id="177199.A0A420YEL3"/>
<accession>A0A420YEL3</accession>
<dbReference type="InterPro" id="IPR020904">
    <property type="entry name" value="Sc_DH/Rdtase_CS"/>
</dbReference>
<protein>
    <submittedName>
        <fullName evidence="4">Uncharacterized protein</fullName>
    </submittedName>
</protein>
<dbReference type="EMBL" id="QVQW01000014">
    <property type="protein sequence ID" value="RKU46353.1"/>
    <property type="molecule type" value="Genomic_DNA"/>
</dbReference>
<evidence type="ECO:0000256" key="3">
    <source>
        <dbReference type="ARBA" id="ARBA00023002"/>
    </source>
</evidence>
<comment type="similarity">
    <text evidence="1">Belongs to the short-chain dehydrogenases/reductases (SDR) family.</text>
</comment>
<evidence type="ECO:0000256" key="1">
    <source>
        <dbReference type="ARBA" id="ARBA00006484"/>
    </source>
</evidence>
<dbReference type="PANTHER" id="PTHR24321">
    <property type="entry name" value="DEHYDROGENASES, SHORT CHAIN"/>
    <property type="match status" value="1"/>
</dbReference>
<evidence type="ECO:0000313" key="4">
    <source>
        <dbReference type="EMBL" id="RKU46353.1"/>
    </source>
</evidence>
<name>A0A420YEL3_9PEZI</name>
<dbReference type="PROSITE" id="PS00061">
    <property type="entry name" value="ADH_SHORT"/>
    <property type="match status" value="1"/>
</dbReference>
<dbReference type="PANTHER" id="PTHR24321:SF8">
    <property type="entry name" value="ESTRADIOL 17-BETA-DEHYDROGENASE 8-RELATED"/>
    <property type="match status" value="1"/>
</dbReference>
<dbReference type="Proteomes" id="UP000275385">
    <property type="component" value="Unassembled WGS sequence"/>
</dbReference>
<dbReference type="GO" id="GO:0016491">
    <property type="term" value="F:oxidoreductase activity"/>
    <property type="evidence" value="ECO:0007669"/>
    <property type="project" value="UniProtKB-KW"/>
</dbReference>
<dbReference type="AlphaFoldDB" id="A0A420YEL3"/>
<reference evidence="4 5" key="1">
    <citation type="submission" date="2018-08" db="EMBL/GenBank/DDBJ databases">
        <title>Draft genome of the lignicolous fungus Coniochaeta pulveracea.</title>
        <authorList>
            <person name="Borstlap C.J."/>
            <person name="De Witt R.N."/>
            <person name="Botha A."/>
            <person name="Volschenk H."/>
        </authorList>
    </citation>
    <scope>NUCLEOTIDE SEQUENCE [LARGE SCALE GENOMIC DNA]</scope>
    <source>
        <strain evidence="4 5">CAB683</strain>
    </source>
</reference>
<dbReference type="OrthoDB" id="1669814at2759"/>
<organism evidence="4 5">
    <name type="scientific">Coniochaeta pulveracea</name>
    <dbReference type="NCBI Taxonomy" id="177199"/>
    <lineage>
        <taxon>Eukaryota</taxon>
        <taxon>Fungi</taxon>
        <taxon>Dikarya</taxon>
        <taxon>Ascomycota</taxon>
        <taxon>Pezizomycotina</taxon>
        <taxon>Sordariomycetes</taxon>
        <taxon>Sordariomycetidae</taxon>
        <taxon>Coniochaetales</taxon>
        <taxon>Coniochaetaceae</taxon>
        <taxon>Coniochaeta</taxon>
    </lineage>
</organism>
<dbReference type="PRINTS" id="PR00081">
    <property type="entry name" value="GDHRDH"/>
</dbReference>
<gene>
    <name evidence="4" type="ORF">DL546_001713</name>
</gene>
<keyword evidence="5" id="KW-1185">Reference proteome</keyword>
<dbReference type="SUPFAM" id="SSF51735">
    <property type="entry name" value="NAD(P)-binding Rossmann-fold domains"/>
    <property type="match status" value="1"/>
</dbReference>
<dbReference type="Gene3D" id="3.40.50.720">
    <property type="entry name" value="NAD(P)-binding Rossmann-like Domain"/>
    <property type="match status" value="1"/>
</dbReference>
<evidence type="ECO:0000313" key="5">
    <source>
        <dbReference type="Proteomes" id="UP000275385"/>
    </source>
</evidence>
<keyword evidence="3" id="KW-0560">Oxidoreductase</keyword>
<proteinExistence type="inferred from homology"/>
<keyword evidence="2" id="KW-0521">NADP</keyword>
<evidence type="ECO:0000256" key="2">
    <source>
        <dbReference type="ARBA" id="ARBA00022857"/>
    </source>
</evidence>
<dbReference type="InterPro" id="IPR036291">
    <property type="entry name" value="NAD(P)-bd_dom_sf"/>
</dbReference>
<dbReference type="Pfam" id="PF13561">
    <property type="entry name" value="adh_short_C2"/>
    <property type="match status" value="1"/>
</dbReference>